<evidence type="ECO:0000256" key="3">
    <source>
        <dbReference type="ARBA" id="ARBA00022989"/>
    </source>
</evidence>
<evidence type="ECO:0000313" key="7">
    <source>
        <dbReference type="Proteomes" id="UP000075884"/>
    </source>
</evidence>
<dbReference type="GO" id="GO:0005743">
    <property type="term" value="C:mitochondrial inner membrane"/>
    <property type="evidence" value="ECO:0007669"/>
    <property type="project" value="TreeGrafter"/>
</dbReference>
<dbReference type="AlphaFoldDB" id="A0A182NUI7"/>
<accession>A0A182NUI7</accession>
<dbReference type="STRING" id="7168.A0A182NUI7"/>
<evidence type="ECO:0008006" key="8">
    <source>
        <dbReference type="Google" id="ProtNLM"/>
    </source>
</evidence>
<evidence type="ECO:0000256" key="5">
    <source>
        <dbReference type="RuleBase" id="RU004379"/>
    </source>
</evidence>
<dbReference type="Proteomes" id="UP000075884">
    <property type="component" value="Unassembled WGS sequence"/>
</dbReference>
<comment type="subcellular location">
    <subcellularLocation>
        <location evidence="1">Membrane</location>
        <topology evidence="1">Multi-pass membrane protein</topology>
    </subcellularLocation>
</comment>
<reference evidence="6" key="2">
    <citation type="submission" date="2020-05" db="UniProtKB">
        <authorList>
            <consortium name="EnsemblMetazoa"/>
        </authorList>
    </citation>
    <scope>IDENTIFICATION</scope>
    <source>
        <strain evidence="6">WRAIR2</strain>
    </source>
</reference>
<dbReference type="EnsemblMetazoa" id="ADIR011329-RA">
    <property type="protein sequence ID" value="ADIR011329-PA"/>
    <property type="gene ID" value="ADIR011329"/>
</dbReference>
<feature type="transmembrane region" description="Helical" evidence="5">
    <location>
        <begin position="264"/>
        <end position="286"/>
    </location>
</feature>
<dbReference type="VEuPathDB" id="VectorBase:ADIR011329"/>
<keyword evidence="7" id="KW-1185">Reference proteome</keyword>
<keyword evidence="4 5" id="KW-0472">Membrane</keyword>
<dbReference type="InterPro" id="IPR006214">
    <property type="entry name" value="Bax_inhibitor_1-related"/>
</dbReference>
<reference evidence="7" key="1">
    <citation type="submission" date="2013-03" db="EMBL/GenBank/DDBJ databases">
        <title>The Genome Sequence of Anopheles dirus WRAIR2.</title>
        <authorList>
            <consortium name="The Broad Institute Genomics Platform"/>
            <person name="Neafsey D.E."/>
            <person name="Walton C."/>
            <person name="Walker B."/>
            <person name="Young S.K."/>
            <person name="Zeng Q."/>
            <person name="Gargeya S."/>
            <person name="Fitzgerald M."/>
            <person name="Haas B."/>
            <person name="Abouelleil A."/>
            <person name="Allen A.W."/>
            <person name="Alvarado L."/>
            <person name="Arachchi H.M."/>
            <person name="Berlin A.M."/>
            <person name="Chapman S.B."/>
            <person name="Gainer-Dewar J."/>
            <person name="Goldberg J."/>
            <person name="Griggs A."/>
            <person name="Gujja S."/>
            <person name="Hansen M."/>
            <person name="Howarth C."/>
            <person name="Imamovic A."/>
            <person name="Ireland A."/>
            <person name="Larimer J."/>
            <person name="McCowan C."/>
            <person name="Murphy C."/>
            <person name="Pearson M."/>
            <person name="Poon T.W."/>
            <person name="Priest M."/>
            <person name="Roberts A."/>
            <person name="Saif S."/>
            <person name="Shea T."/>
            <person name="Sisk P."/>
            <person name="Sykes S."/>
            <person name="Wortman J."/>
            <person name="Nusbaum C."/>
            <person name="Birren B."/>
        </authorList>
    </citation>
    <scope>NUCLEOTIDE SEQUENCE [LARGE SCALE GENOMIC DNA]</scope>
    <source>
        <strain evidence="7">WRAIR2</strain>
    </source>
</reference>
<organism evidence="6 7">
    <name type="scientific">Anopheles dirus</name>
    <dbReference type="NCBI Taxonomy" id="7168"/>
    <lineage>
        <taxon>Eukaryota</taxon>
        <taxon>Metazoa</taxon>
        <taxon>Ecdysozoa</taxon>
        <taxon>Arthropoda</taxon>
        <taxon>Hexapoda</taxon>
        <taxon>Insecta</taxon>
        <taxon>Pterygota</taxon>
        <taxon>Neoptera</taxon>
        <taxon>Endopterygota</taxon>
        <taxon>Diptera</taxon>
        <taxon>Nematocera</taxon>
        <taxon>Culicoidea</taxon>
        <taxon>Culicidae</taxon>
        <taxon>Anophelinae</taxon>
        <taxon>Anopheles</taxon>
    </lineage>
</organism>
<evidence type="ECO:0000256" key="2">
    <source>
        <dbReference type="ARBA" id="ARBA00022692"/>
    </source>
</evidence>
<feature type="transmembrane region" description="Helical" evidence="5">
    <location>
        <begin position="121"/>
        <end position="140"/>
    </location>
</feature>
<protein>
    <recommendedName>
        <fullName evidence="8">Growth hormone-inducible transmembrane protein</fullName>
    </recommendedName>
</protein>
<keyword evidence="2 5" id="KW-0812">Transmembrane</keyword>
<comment type="similarity">
    <text evidence="5">Belongs to the BI1 family.</text>
</comment>
<name>A0A182NUI7_9DIPT</name>
<dbReference type="Pfam" id="PF01027">
    <property type="entry name" value="Bax1-I"/>
    <property type="match status" value="1"/>
</dbReference>
<dbReference type="PANTHER" id="PTHR23291">
    <property type="entry name" value="BAX INHIBITOR-RELATED"/>
    <property type="match status" value="1"/>
</dbReference>
<keyword evidence="3 5" id="KW-1133">Transmembrane helix</keyword>
<feature type="transmembrane region" description="Helical" evidence="5">
    <location>
        <begin position="241"/>
        <end position="258"/>
    </location>
</feature>
<evidence type="ECO:0000256" key="1">
    <source>
        <dbReference type="ARBA" id="ARBA00004141"/>
    </source>
</evidence>
<feature type="transmembrane region" description="Helical" evidence="5">
    <location>
        <begin position="152"/>
        <end position="172"/>
    </location>
</feature>
<dbReference type="PANTHER" id="PTHR23291:SF112">
    <property type="entry name" value="GROWTH HORMONE-INDUCIBLE TRANSMEMBRANE PROTEIN"/>
    <property type="match status" value="1"/>
</dbReference>
<feature type="transmembrane region" description="Helical" evidence="5">
    <location>
        <begin position="184"/>
        <end position="205"/>
    </location>
</feature>
<evidence type="ECO:0000256" key="4">
    <source>
        <dbReference type="ARBA" id="ARBA00023136"/>
    </source>
</evidence>
<sequence length="339" mass="35639">MLSRLVCTRPLVSSALLKSALQTIPKRHPQQQVFRQYGREVKGGSGTGWTSRAERMTLRERAMAPPGPNAYAIGKGALAGGAALGLGALCFYGLGMGSGTSTLENSHLWPEFVKQRIQDTYLYFGGSLAISAASAVAVFRSPRLLSLVSRNGWMSILGTFAVMIGSGMLAQSIPYSPGFGSKQLAWAAHSAILGAVIAPMCFVGGAILTRAAWYTAGVVGGLSTVAVCAPSDKFLYMGGPLAIGLGVVFASSLASIWLPPTTALGAGIASLSLYGGLLLFSGFLLYDTQKIVKRAEMYPLYAPRPFDPVNSAISIYMDTLNIFIRIVTILAGGGGSRRK</sequence>
<evidence type="ECO:0000313" key="6">
    <source>
        <dbReference type="EnsemblMetazoa" id="ADIR011329-PA"/>
    </source>
</evidence>
<proteinExistence type="inferred from homology"/>